<keyword evidence="2" id="KW-1185">Reference proteome</keyword>
<dbReference type="KEGG" id="tpla:ElP_34340"/>
<dbReference type="RefSeq" id="WP_145271186.1">
    <property type="nucleotide sequence ID" value="NZ_CP036426.1"/>
</dbReference>
<proteinExistence type="predicted"/>
<name>A0A518H3V9_9BACT</name>
<dbReference type="AlphaFoldDB" id="A0A518H3V9"/>
<evidence type="ECO:0000313" key="2">
    <source>
        <dbReference type="Proteomes" id="UP000317835"/>
    </source>
</evidence>
<protein>
    <submittedName>
        <fullName evidence="1">Uncharacterized protein</fullName>
    </submittedName>
</protein>
<dbReference type="EMBL" id="CP036426">
    <property type="protein sequence ID" value="QDV35531.1"/>
    <property type="molecule type" value="Genomic_DNA"/>
</dbReference>
<sequence length="186" mass="21753">MPVTHVNRRRDTYYLHAGTTRTGKPGYWFSKSAEGDLVEAIPEDYEIYENPDAQVFLRKVQPQVITPFEVAVVERGLKRYAPDQNCMVDVRGEDIVVYHAERVTFDMDLPFFGVRELPPSYRNYMKVMRFTLIDEDERTFRVQRWCFRGSIDGWIDLWSSGGSGPLADLVERYLPHIGKESFYELI</sequence>
<organism evidence="1 2">
    <name type="scientific">Tautonia plasticadhaerens</name>
    <dbReference type="NCBI Taxonomy" id="2527974"/>
    <lineage>
        <taxon>Bacteria</taxon>
        <taxon>Pseudomonadati</taxon>
        <taxon>Planctomycetota</taxon>
        <taxon>Planctomycetia</taxon>
        <taxon>Isosphaerales</taxon>
        <taxon>Isosphaeraceae</taxon>
        <taxon>Tautonia</taxon>
    </lineage>
</organism>
<dbReference type="OrthoDB" id="528637at2"/>
<reference evidence="1 2" key="1">
    <citation type="submission" date="2019-02" db="EMBL/GenBank/DDBJ databases">
        <title>Deep-cultivation of Planctomycetes and their phenomic and genomic characterization uncovers novel biology.</title>
        <authorList>
            <person name="Wiegand S."/>
            <person name="Jogler M."/>
            <person name="Boedeker C."/>
            <person name="Pinto D."/>
            <person name="Vollmers J."/>
            <person name="Rivas-Marin E."/>
            <person name="Kohn T."/>
            <person name="Peeters S.H."/>
            <person name="Heuer A."/>
            <person name="Rast P."/>
            <person name="Oberbeckmann S."/>
            <person name="Bunk B."/>
            <person name="Jeske O."/>
            <person name="Meyerdierks A."/>
            <person name="Storesund J.E."/>
            <person name="Kallscheuer N."/>
            <person name="Luecker S."/>
            <person name="Lage O.M."/>
            <person name="Pohl T."/>
            <person name="Merkel B.J."/>
            <person name="Hornburger P."/>
            <person name="Mueller R.-W."/>
            <person name="Bruemmer F."/>
            <person name="Labrenz M."/>
            <person name="Spormann A.M."/>
            <person name="Op den Camp H."/>
            <person name="Overmann J."/>
            <person name="Amann R."/>
            <person name="Jetten M.S.M."/>
            <person name="Mascher T."/>
            <person name="Medema M.H."/>
            <person name="Devos D.P."/>
            <person name="Kaster A.-K."/>
            <person name="Ovreas L."/>
            <person name="Rohde M."/>
            <person name="Galperin M.Y."/>
            <person name="Jogler C."/>
        </authorList>
    </citation>
    <scope>NUCLEOTIDE SEQUENCE [LARGE SCALE GENOMIC DNA]</scope>
    <source>
        <strain evidence="1 2">ElP</strain>
    </source>
</reference>
<dbReference type="Proteomes" id="UP000317835">
    <property type="component" value="Chromosome"/>
</dbReference>
<gene>
    <name evidence="1" type="ORF">ElP_34340</name>
</gene>
<accession>A0A518H3V9</accession>
<evidence type="ECO:0000313" key="1">
    <source>
        <dbReference type="EMBL" id="QDV35531.1"/>
    </source>
</evidence>